<evidence type="ECO:0000256" key="1">
    <source>
        <dbReference type="ARBA" id="ARBA00000185"/>
    </source>
</evidence>
<dbReference type="OrthoDB" id="1731505at2759"/>
<protein>
    <recommendedName>
        <fullName evidence="4">DNA topoisomerase (ATP-hydrolyzing)</fullName>
        <ecNumber evidence="4">5.6.2.2</ecNumber>
    </recommendedName>
</protein>
<evidence type="ECO:0000256" key="3">
    <source>
        <dbReference type="ARBA" id="ARBA00011738"/>
    </source>
</evidence>
<keyword evidence="7" id="KW-0413">Isomerase</keyword>
<keyword evidence="5" id="KW-0799">Topoisomerase</keyword>
<dbReference type="GO" id="GO:0000819">
    <property type="term" value="P:sister chromatid segregation"/>
    <property type="evidence" value="ECO:0007669"/>
    <property type="project" value="TreeGrafter"/>
</dbReference>
<comment type="caution">
    <text evidence="8">The sequence shown here is derived from an EMBL/GenBank/DDBJ whole genome shotgun (WGS) entry which is preliminary data.</text>
</comment>
<dbReference type="PANTHER" id="PTHR10169">
    <property type="entry name" value="DNA TOPOISOMERASE/GYRASE"/>
    <property type="match status" value="1"/>
</dbReference>
<dbReference type="Gramene" id="TVU50767">
    <property type="protein sequence ID" value="TVU50767"/>
    <property type="gene ID" value="EJB05_02156"/>
</dbReference>
<dbReference type="PANTHER" id="PTHR10169:SF38">
    <property type="entry name" value="DNA TOPOISOMERASE 2"/>
    <property type="match status" value="1"/>
</dbReference>
<gene>
    <name evidence="8" type="ORF">EJB05_02156</name>
</gene>
<comment type="catalytic activity">
    <reaction evidence="1">
        <text>ATP-dependent breakage, passage and rejoining of double-stranded DNA.</text>
        <dbReference type="EC" id="5.6.2.2"/>
    </reaction>
</comment>
<evidence type="ECO:0000256" key="4">
    <source>
        <dbReference type="ARBA" id="ARBA00012895"/>
    </source>
</evidence>
<dbReference type="Proteomes" id="UP000324897">
    <property type="component" value="Chromosome 6"/>
</dbReference>
<dbReference type="Gene3D" id="3.30.565.10">
    <property type="entry name" value="Histidine kinase-like ATPase, C-terminal domain"/>
    <property type="match status" value="1"/>
</dbReference>
<keyword evidence="6" id="KW-0238">DNA-binding</keyword>
<feature type="non-terminal residue" evidence="8">
    <location>
        <position position="1"/>
    </location>
</feature>
<sequence length="83" mass="9675">MEWTRNSVDNIWQRVRLRNSIDNICQGCFMMSEVSFKPDLKKFYMTCLDEDVLALMSKRVVDMACTLGKTVMVELDGHELPIK</sequence>
<evidence type="ECO:0000256" key="6">
    <source>
        <dbReference type="ARBA" id="ARBA00023125"/>
    </source>
</evidence>
<organism evidence="8 9">
    <name type="scientific">Eragrostis curvula</name>
    <name type="common">weeping love grass</name>
    <dbReference type="NCBI Taxonomy" id="38414"/>
    <lineage>
        <taxon>Eukaryota</taxon>
        <taxon>Viridiplantae</taxon>
        <taxon>Streptophyta</taxon>
        <taxon>Embryophyta</taxon>
        <taxon>Tracheophyta</taxon>
        <taxon>Spermatophyta</taxon>
        <taxon>Magnoliopsida</taxon>
        <taxon>Liliopsida</taxon>
        <taxon>Poales</taxon>
        <taxon>Poaceae</taxon>
        <taxon>PACMAD clade</taxon>
        <taxon>Chloridoideae</taxon>
        <taxon>Eragrostideae</taxon>
        <taxon>Eragrostidinae</taxon>
        <taxon>Eragrostis</taxon>
    </lineage>
</organism>
<dbReference type="InterPro" id="IPR036890">
    <property type="entry name" value="HATPase_C_sf"/>
</dbReference>
<reference evidence="8 9" key="1">
    <citation type="journal article" date="2019" name="Sci. Rep.">
        <title>A high-quality genome of Eragrostis curvula grass provides insights into Poaceae evolution and supports new strategies to enhance forage quality.</title>
        <authorList>
            <person name="Carballo J."/>
            <person name="Santos B.A.C.M."/>
            <person name="Zappacosta D."/>
            <person name="Garbus I."/>
            <person name="Selva J.P."/>
            <person name="Gallo C.A."/>
            <person name="Diaz A."/>
            <person name="Albertini E."/>
            <person name="Caccamo M."/>
            <person name="Echenique V."/>
        </authorList>
    </citation>
    <scope>NUCLEOTIDE SEQUENCE [LARGE SCALE GENOMIC DNA]</scope>
    <source>
        <strain evidence="9">cv. Victoria</strain>
        <tissue evidence="8">Leaf</tissue>
    </source>
</reference>
<keyword evidence="9" id="KW-1185">Reference proteome</keyword>
<evidence type="ECO:0000313" key="9">
    <source>
        <dbReference type="Proteomes" id="UP000324897"/>
    </source>
</evidence>
<name>A0A5J9WS62_9POAL</name>
<proteinExistence type="predicted"/>
<dbReference type="EC" id="5.6.2.2" evidence="4"/>
<accession>A0A5J9WS62</accession>
<evidence type="ECO:0000256" key="5">
    <source>
        <dbReference type="ARBA" id="ARBA00023029"/>
    </source>
</evidence>
<dbReference type="AlphaFoldDB" id="A0A5J9WS62"/>
<evidence type="ECO:0000256" key="2">
    <source>
        <dbReference type="ARBA" id="ARBA00001946"/>
    </source>
</evidence>
<dbReference type="InterPro" id="IPR050634">
    <property type="entry name" value="DNA_Topoisomerase_II"/>
</dbReference>
<dbReference type="GO" id="GO:0005634">
    <property type="term" value="C:nucleus"/>
    <property type="evidence" value="ECO:0007669"/>
    <property type="project" value="TreeGrafter"/>
</dbReference>
<comment type="cofactor">
    <cofactor evidence="2">
        <name>Mg(2+)</name>
        <dbReference type="ChEBI" id="CHEBI:18420"/>
    </cofactor>
</comment>
<comment type="subunit">
    <text evidence="3">Homodimer.</text>
</comment>
<dbReference type="EMBL" id="RWGY01000002">
    <property type="protein sequence ID" value="TVU50767.1"/>
    <property type="molecule type" value="Genomic_DNA"/>
</dbReference>
<evidence type="ECO:0000256" key="7">
    <source>
        <dbReference type="ARBA" id="ARBA00023235"/>
    </source>
</evidence>
<dbReference type="GO" id="GO:0003918">
    <property type="term" value="F:DNA topoisomerase type II (double strand cut, ATP-hydrolyzing) activity"/>
    <property type="evidence" value="ECO:0007669"/>
    <property type="project" value="UniProtKB-EC"/>
</dbReference>
<dbReference type="GO" id="GO:0000712">
    <property type="term" value="P:resolution of meiotic recombination intermediates"/>
    <property type="evidence" value="ECO:0007669"/>
    <property type="project" value="TreeGrafter"/>
</dbReference>
<dbReference type="GO" id="GO:0003677">
    <property type="term" value="F:DNA binding"/>
    <property type="evidence" value="ECO:0007669"/>
    <property type="project" value="UniProtKB-KW"/>
</dbReference>
<evidence type="ECO:0000313" key="8">
    <source>
        <dbReference type="EMBL" id="TVU50767.1"/>
    </source>
</evidence>